<dbReference type="AlphaFoldDB" id="A0A4X1SG96"/>
<reference evidence="1 2" key="1">
    <citation type="submission" date="2017-08" db="EMBL/GenBank/DDBJ databases">
        <title>USMARCv1.0.</title>
        <authorList>
            <person name="Hannum G.I."/>
            <person name="Koren S."/>
            <person name="Schroeder S.G."/>
            <person name="Chin S.C."/>
            <person name="Nonneman D.J."/>
            <person name="Becker S.A."/>
            <person name="Rosen B.D."/>
            <person name="Bickhart D.M."/>
            <person name="Putnam N.H."/>
            <person name="Green R.E."/>
            <person name="Tuggle C.K."/>
            <person name="Liu H."/>
            <person name="Rohrer G.A."/>
            <person name="Warr A."/>
            <person name="Hall R."/>
            <person name="Kim K."/>
            <person name="Hume D.A."/>
            <person name="Talbot R."/>
            <person name="Chow W."/>
            <person name="Howe K."/>
            <person name="Schwartz A.S."/>
            <person name="Watson M."/>
            <person name="Archibald A.L."/>
            <person name="Phillippy A.M."/>
            <person name="Smith T.P.L."/>
        </authorList>
    </citation>
    <scope>NUCLEOTIDE SEQUENCE [LARGE SCALE GENOMIC DNA]</scope>
</reference>
<organism evidence="1 2">
    <name type="scientific">Sus scrofa</name>
    <name type="common">Pig</name>
    <dbReference type="NCBI Taxonomy" id="9823"/>
    <lineage>
        <taxon>Eukaryota</taxon>
        <taxon>Metazoa</taxon>
        <taxon>Chordata</taxon>
        <taxon>Craniata</taxon>
        <taxon>Vertebrata</taxon>
        <taxon>Euteleostomi</taxon>
        <taxon>Mammalia</taxon>
        <taxon>Eutheria</taxon>
        <taxon>Laurasiatheria</taxon>
        <taxon>Artiodactyla</taxon>
        <taxon>Suina</taxon>
        <taxon>Suidae</taxon>
        <taxon>Sus</taxon>
    </lineage>
</organism>
<reference evidence="1" key="2">
    <citation type="submission" date="2025-08" db="UniProtKB">
        <authorList>
            <consortium name="Ensembl"/>
        </authorList>
    </citation>
    <scope>IDENTIFICATION</scope>
</reference>
<evidence type="ECO:0000313" key="2">
    <source>
        <dbReference type="Proteomes" id="UP000314985"/>
    </source>
</evidence>
<name>A0A4X1SG96_PIG</name>
<accession>A0A4X1SG96</accession>
<dbReference type="Proteomes" id="UP000314985">
    <property type="component" value="Chromosome 2"/>
</dbReference>
<evidence type="ECO:0000313" key="1">
    <source>
        <dbReference type="Ensembl" id="ENSSSCP00070000871.1"/>
    </source>
</evidence>
<proteinExistence type="predicted"/>
<sequence length="50" mass="5638">MRNQKPPPLVSSFQGFIGHLLCARYCATCQQGHTRQNVVPILMEGPLRQD</sequence>
<dbReference type="Ensembl" id="ENSSSCT00070000994.1">
    <property type="protein sequence ID" value="ENSSSCP00070000871.1"/>
    <property type="gene ID" value="ENSSSCG00070000534.1"/>
</dbReference>
<protein>
    <submittedName>
        <fullName evidence="1">Uncharacterized protein</fullName>
    </submittedName>
</protein>